<dbReference type="FunFam" id="1.20.1250.20:FF:000082">
    <property type="entry name" value="MFS multidrug transporter, putative"/>
    <property type="match status" value="1"/>
</dbReference>
<dbReference type="InterPro" id="IPR011701">
    <property type="entry name" value="MFS"/>
</dbReference>
<dbReference type="OrthoDB" id="5141738at2759"/>
<dbReference type="GO" id="GO:0005886">
    <property type="term" value="C:plasma membrane"/>
    <property type="evidence" value="ECO:0007669"/>
    <property type="project" value="UniProtKB-SubCell"/>
</dbReference>
<dbReference type="InterPro" id="IPR036259">
    <property type="entry name" value="MFS_trans_sf"/>
</dbReference>
<evidence type="ECO:0000256" key="5">
    <source>
        <dbReference type="ARBA" id="ARBA00022692"/>
    </source>
</evidence>
<dbReference type="AlphaFoldDB" id="A0A136ILU5"/>
<feature type="domain" description="Major facilitator superfamily (MFS) profile" evidence="9">
    <location>
        <begin position="56"/>
        <end position="484"/>
    </location>
</feature>
<feature type="transmembrane region" description="Helical" evidence="8">
    <location>
        <begin position="211"/>
        <end position="230"/>
    </location>
</feature>
<sequence>MENQAPSSAFALNGGVLDDKSTPAAVPPSTASEIVAFTLDDPDDPFNWSARKKLFVVLVGIIAVLNSVFDSSLPSGAIDFITEEFGVTDPVQHALPISIYLVGYILGPLFFSPLSETYGRRIIMVPSFGLFTVFTLGCALAKDWPSFLVFRLICGINASSAIAITSGIYADIYADPVVRGRAIALFISATSFGPQLAPLVSGAVAPVGWRWAFWIGFIILGVSCVPMLFLPETFKPVILRKRAIRLRKENPHRQFYAPIELQQRSTKDIITVTLARPITMLIWEPIVLFSSLYLAFASAIFFLLFEAYPIIFHGTYKMNPVGAGLAFLPIAAGSILAFFISMAWDAYFRRAHHNGRAFASIKEYERMPLACLGSVCYVVAIFWLGWTVSPDIHPAVPMLSGVPFGTGFVLIFIALLNYMTDAYREYAASAAAAASCTRSVFGALLPLAGPAMYGTLGIPWGMSLLGFLSLVLGLVPFAFIRYGERIRLASKLCQQYALEQAAK</sequence>
<dbReference type="PROSITE" id="PS50850">
    <property type="entry name" value="MFS"/>
    <property type="match status" value="1"/>
</dbReference>
<feature type="transmembrane region" description="Helical" evidence="8">
    <location>
        <begin position="54"/>
        <end position="73"/>
    </location>
</feature>
<evidence type="ECO:0000256" key="7">
    <source>
        <dbReference type="ARBA" id="ARBA00023136"/>
    </source>
</evidence>
<evidence type="ECO:0000256" key="4">
    <source>
        <dbReference type="ARBA" id="ARBA00022475"/>
    </source>
</evidence>
<dbReference type="Gene3D" id="1.20.1250.20">
    <property type="entry name" value="MFS general substrate transporter like domains"/>
    <property type="match status" value="1"/>
</dbReference>
<feature type="transmembrane region" description="Helical" evidence="8">
    <location>
        <begin position="398"/>
        <end position="419"/>
    </location>
</feature>
<gene>
    <name evidence="10" type="ORF">Micbo1qcDRAFT_154045</name>
</gene>
<reference evidence="11" key="1">
    <citation type="submission" date="2016-02" db="EMBL/GenBank/DDBJ databases">
        <title>Draft genome sequence of Microdochium bolleyi, a fungal endophyte of beachgrass.</title>
        <authorList>
            <consortium name="DOE Joint Genome Institute"/>
            <person name="David A.S."/>
            <person name="May G."/>
            <person name="Haridas S."/>
            <person name="Lim J."/>
            <person name="Wang M."/>
            <person name="Labutti K."/>
            <person name="Lipzen A."/>
            <person name="Barry K."/>
            <person name="Grigoriev I.V."/>
        </authorList>
    </citation>
    <scope>NUCLEOTIDE SEQUENCE [LARGE SCALE GENOMIC DNA]</scope>
    <source>
        <strain evidence="11">J235TASD1</strain>
    </source>
</reference>
<feature type="transmembrane region" description="Helical" evidence="8">
    <location>
        <begin position="123"/>
        <end position="142"/>
    </location>
</feature>
<evidence type="ECO:0000256" key="3">
    <source>
        <dbReference type="ARBA" id="ARBA00008335"/>
    </source>
</evidence>
<feature type="transmembrane region" description="Helical" evidence="8">
    <location>
        <begin position="426"/>
        <end position="448"/>
    </location>
</feature>
<evidence type="ECO:0000256" key="1">
    <source>
        <dbReference type="ARBA" id="ARBA00004141"/>
    </source>
</evidence>
<evidence type="ECO:0000259" key="9">
    <source>
        <dbReference type="PROSITE" id="PS50850"/>
    </source>
</evidence>
<dbReference type="PANTHER" id="PTHR23502:SF74">
    <property type="entry name" value="MAJOR FACILITATOR SUPERFAMILY (MFS) PROFILE DOMAIN-CONTAINING PROTEIN"/>
    <property type="match status" value="1"/>
</dbReference>
<dbReference type="Proteomes" id="UP000070501">
    <property type="component" value="Unassembled WGS sequence"/>
</dbReference>
<feature type="transmembrane region" description="Helical" evidence="8">
    <location>
        <begin position="286"/>
        <end position="305"/>
    </location>
</feature>
<dbReference type="InterPro" id="IPR020846">
    <property type="entry name" value="MFS_dom"/>
</dbReference>
<dbReference type="EMBL" id="KQ964278">
    <property type="protein sequence ID" value="KXJ85609.1"/>
    <property type="molecule type" value="Genomic_DNA"/>
</dbReference>
<dbReference type="PANTHER" id="PTHR23502">
    <property type="entry name" value="MAJOR FACILITATOR SUPERFAMILY"/>
    <property type="match status" value="1"/>
</dbReference>
<keyword evidence="6 8" id="KW-1133">Transmembrane helix</keyword>
<organism evidence="10 11">
    <name type="scientific">Microdochium bolleyi</name>
    <dbReference type="NCBI Taxonomy" id="196109"/>
    <lineage>
        <taxon>Eukaryota</taxon>
        <taxon>Fungi</taxon>
        <taxon>Dikarya</taxon>
        <taxon>Ascomycota</taxon>
        <taxon>Pezizomycotina</taxon>
        <taxon>Sordariomycetes</taxon>
        <taxon>Xylariomycetidae</taxon>
        <taxon>Xylariales</taxon>
        <taxon>Microdochiaceae</taxon>
        <taxon>Microdochium</taxon>
    </lineage>
</organism>
<keyword evidence="4" id="KW-1003">Cell membrane</keyword>
<evidence type="ECO:0000256" key="8">
    <source>
        <dbReference type="SAM" id="Phobius"/>
    </source>
</evidence>
<feature type="transmembrane region" description="Helical" evidence="8">
    <location>
        <begin position="460"/>
        <end position="480"/>
    </location>
</feature>
<keyword evidence="5 8" id="KW-0812">Transmembrane</keyword>
<dbReference type="InParanoid" id="A0A136ILU5"/>
<feature type="transmembrane region" description="Helical" evidence="8">
    <location>
        <begin position="369"/>
        <end position="386"/>
    </location>
</feature>
<protein>
    <submittedName>
        <fullName evidence="10">Major facilitator superfamily domain-containing protein</fullName>
    </submittedName>
</protein>
<name>A0A136ILU5_9PEZI</name>
<feature type="transmembrane region" description="Helical" evidence="8">
    <location>
        <begin position="93"/>
        <end position="111"/>
    </location>
</feature>
<evidence type="ECO:0000256" key="6">
    <source>
        <dbReference type="ARBA" id="ARBA00022989"/>
    </source>
</evidence>
<keyword evidence="7 8" id="KW-0472">Membrane</keyword>
<feature type="transmembrane region" description="Helical" evidence="8">
    <location>
        <begin position="148"/>
        <end position="170"/>
    </location>
</feature>
<evidence type="ECO:0000313" key="10">
    <source>
        <dbReference type="EMBL" id="KXJ85609.1"/>
    </source>
</evidence>
<feature type="transmembrane region" description="Helical" evidence="8">
    <location>
        <begin position="325"/>
        <end position="348"/>
    </location>
</feature>
<dbReference type="GO" id="GO:0022857">
    <property type="term" value="F:transmembrane transporter activity"/>
    <property type="evidence" value="ECO:0007669"/>
    <property type="project" value="InterPro"/>
</dbReference>
<dbReference type="SUPFAM" id="SSF103473">
    <property type="entry name" value="MFS general substrate transporter"/>
    <property type="match status" value="1"/>
</dbReference>
<dbReference type="Pfam" id="PF07690">
    <property type="entry name" value="MFS_1"/>
    <property type="match status" value="1"/>
</dbReference>
<keyword evidence="11" id="KW-1185">Reference proteome</keyword>
<accession>A0A136ILU5</accession>
<evidence type="ECO:0000313" key="11">
    <source>
        <dbReference type="Proteomes" id="UP000070501"/>
    </source>
</evidence>
<comment type="similarity">
    <text evidence="3">Belongs to the major facilitator superfamily.</text>
</comment>
<proteinExistence type="inferred from homology"/>
<comment type="subcellular location">
    <subcellularLocation>
        <location evidence="2">Cell membrane</location>
    </subcellularLocation>
    <subcellularLocation>
        <location evidence="1">Membrane</location>
        <topology evidence="1">Multi-pass membrane protein</topology>
    </subcellularLocation>
</comment>
<evidence type="ECO:0000256" key="2">
    <source>
        <dbReference type="ARBA" id="ARBA00004236"/>
    </source>
</evidence>
<feature type="transmembrane region" description="Helical" evidence="8">
    <location>
        <begin position="182"/>
        <end position="205"/>
    </location>
</feature>